<accession>A0A9P6XLE7</accession>
<gene>
    <name evidence="1" type="ORF">G6F51_014623</name>
</gene>
<protein>
    <submittedName>
        <fullName evidence="1">Uncharacterized protein</fullName>
    </submittedName>
</protein>
<reference evidence="1" key="1">
    <citation type="journal article" date="2020" name="Microb. Genom.">
        <title>Genetic diversity of clinical and environmental Mucorales isolates obtained from an investigation of mucormycosis cases among solid organ transplant recipients.</title>
        <authorList>
            <person name="Nguyen M.H."/>
            <person name="Kaul D."/>
            <person name="Muto C."/>
            <person name="Cheng S.J."/>
            <person name="Richter R.A."/>
            <person name="Bruno V.M."/>
            <person name="Liu G."/>
            <person name="Beyhan S."/>
            <person name="Sundermann A.J."/>
            <person name="Mounaud S."/>
            <person name="Pasculle A.W."/>
            <person name="Nierman W.C."/>
            <person name="Driscoll E."/>
            <person name="Cumbie R."/>
            <person name="Clancy C.J."/>
            <person name="Dupont C.L."/>
        </authorList>
    </citation>
    <scope>NUCLEOTIDE SEQUENCE</scope>
    <source>
        <strain evidence="1">GL16</strain>
    </source>
</reference>
<proteinExistence type="predicted"/>
<comment type="caution">
    <text evidence="1">The sequence shown here is derived from an EMBL/GenBank/DDBJ whole genome shotgun (WGS) entry which is preliminary data.</text>
</comment>
<evidence type="ECO:0000313" key="2">
    <source>
        <dbReference type="Proteomes" id="UP000717996"/>
    </source>
</evidence>
<name>A0A9P6XLE7_RHIOR</name>
<dbReference type="AlphaFoldDB" id="A0A9P6XLE7"/>
<evidence type="ECO:0000313" key="1">
    <source>
        <dbReference type="EMBL" id="KAG1522222.1"/>
    </source>
</evidence>
<organism evidence="1 2">
    <name type="scientific">Rhizopus oryzae</name>
    <name type="common">Mucormycosis agent</name>
    <name type="synonym">Rhizopus arrhizus var. delemar</name>
    <dbReference type="NCBI Taxonomy" id="64495"/>
    <lineage>
        <taxon>Eukaryota</taxon>
        <taxon>Fungi</taxon>
        <taxon>Fungi incertae sedis</taxon>
        <taxon>Mucoromycota</taxon>
        <taxon>Mucoromycotina</taxon>
        <taxon>Mucoromycetes</taxon>
        <taxon>Mucorales</taxon>
        <taxon>Mucorineae</taxon>
        <taxon>Rhizopodaceae</taxon>
        <taxon>Rhizopus</taxon>
    </lineage>
</organism>
<dbReference type="EMBL" id="JAANIT010013079">
    <property type="protein sequence ID" value="KAG1522222.1"/>
    <property type="molecule type" value="Genomic_DNA"/>
</dbReference>
<dbReference type="Proteomes" id="UP000717996">
    <property type="component" value="Unassembled WGS sequence"/>
</dbReference>
<sequence length="81" mass="8653">MQRNLSSFGHIIDSGTIRGTSGFYSGNGYVVLEKFPESKSAEGKDTIAPKFSGSNGVTFMAITPKLSSQIALQQKKLPLAD</sequence>